<dbReference type="Proteomes" id="UP000290289">
    <property type="component" value="Chromosome 4"/>
</dbReference>
<name>A0A498K421_MALDO</name>
<protein>
    <submittedName>
        <fullName evidence="1">Uncharacterized protein</fullName>
    </submittedName>
</protein>
<evidence type="ECO:0000313" key="2">
    <source>
        <dbReference type="Proteomes" id="UP000290289"/>
    </source>
</evidence>
<dbReference type="EMBL" id="RDQH01000330">
    <property type="protein sequence ID" value="RXI01074.1"/>
    <property type="molecule type" value="Genomic_DNA"/>
</dbReference>
<dbReference type="AlphaFoldDB" id="A0A498K421"/>
<comment type="caution">
    <text evidence="1">The sequence shown here is derived from an EMBL/GenBank/DDBJ whole genome shotgun (WGS) entry which is preliminary data.</text>
</comment>
<accession>A0A498K421</accession>
<sequence>MAVIYNLFEEHTVEETSFVDWNLPPIYDEYIDEDEVNSCFVNEVDEDEVSKLYSSSLYNFLEDDIVIHVINEILECSFLNVEHQVKTVDVKETLRFMSEVNIRSCHDSGFDDQSGCNFLSKAAIPPRMSTPGPMMLGYRIPWLVVFGPLDEKDAISG</sequence>
<reference evidence="1 2" key="1">
    <citation type="submission" date="2018-10" db="EMBL/GenBank/DDBJ databases">
        <title>A high-quality apple genome assembly.</title>
        <authorList>
            <person name="Hu J."/>
        </authorList>
    </citation>
    <scope>NUCLEOTIDE SEQUENCE [LARGE SCALE GENOMIC DNA]</scope>
    <source>
        <strain evidence="2">cv. HFTH1</strain>
        <tissue evidence="1">Young leaf</tissue>
    </source>
</reference>
<proteinExistence type="predicted"/>
<evidence type="ECO:0000313" key="1">
    <source>
        <dbReference type="EMBL" id="RXI01074.1"/>
    </source>
</evidence>
<organism evidence="1 2">
    <name type="scientific">Malus domestica</name>
    <name type="common">Apple</name>
    <name type="synonym">Pyrus malus</name>
    <dbReference type="NCBI Taxonomy" id="3750"/>
    <lineage>
        <taxon>Eukaryota</taxon>
        <taxon>Viridiplantae</taxon>
        <taxon>Streptophyta</taxon>
        <taxon>Embryophyta</taxon>
        <taxon>Tracheophyta</taxon>
        <taxon>Spermatophyta</taxon>
        <taxon>Magnoliopsida</taxon>
        <taxon>eudicotyledons</taxon>
        <taxon>Gunneridae</taxon>
        <taxon>Pentapetalae</taxon>
        <taxon>rosids</taxon>
        <taxon>fabids</taxon>
        <taxon>Rosales</taxon>
        <taxon>Rosaceae</taxon>
        <taxon>Amygdaloideae</taxon>
        <taxon>Maleae</taxon>
        <taxon>Malus</taxon>
    </lineage>
</organism>
<keyword evidence="2" id="KW-1185">Reference proteome</keyword>
<gene>
    <name evidence="1" type="ORF">DVH24_001308</name>
</gene>